<dbReference type="GO" id="GO:0005576">
    <property type="term" value="C:extracellular region"/>
    <property type="evidence" value="ECO:0007669"/>
    <property type="project" value="UniProtKB-SubCell"/>
</dbReference>
<sequence>SVMVNFAISCTLYLFCSCQPESIKGHRGGCYSHCCRCILGGHFLINLHNYTVNSFLLIPQFLSWSNTVIFSVGIGGNSPFGPFNTDVTMIYDHTFVNIGNAYSPVTGVFTAPVSGVYFFTIFSLSGGEHAIRLLFYKNNEVILHIHDHRSDDTADNGGNAAFLQLQQGDTVYVRLKEGTHVYKSRTGTTFSGFLVKQNS</sequence>
<dbReference type="InterPro" id="IPR008983">
    <property type="entry name" value="Tumour_necrosis_fac-like_dom"/>
</dbReference>
<evidence type="ECO:0000313" key="7">
    <source>
        <dbReference type="Proteomes" id="UP000265100"/>
    </source>
</evidence>
<dbReference type="PRINTS" id="PR00007">
    <property type="entry name" value="COMPLEMNTC1Q"/>
</dbReference>
<evidence type="ECO:0000256" key="2">
    <source>
        <dbReference type="ARBA" id="ARBA00022525"/>
    </source>
</evidence>
<dbReference type="GeneTree" id="ENSGT00940000163520"/>
<evidence type="ECO:0000256" key="1">
    <source>
        <dbReference type="ARBA" id="ARBA00004613"/>
    </source>
</evidence>
<feature type="signal peptide" evidence="4">
    <location>
        <begin position="1"/>
        <end position="18"/>
    </location>
</feature>
<dbReference type="SUPFAM" id="SSF49842">
    <property type="entry name" value="TNF-like"/>
    <property type="match status" value="1"/>
</dbReference>
<evidence type="ECO:0000256" key="4">
    <source>
        <dbReference type="SAM" id="SignalP"/>
    </source>
</evidence>
<feature type="domain" description="C1q" evidence="5">
    <location>
        <begin position="63"/>
        <end position="199"/>
    </location>
</feature>
<name>A0AAX7VNX0_ASTCA</name>
<organism evidence="6 7">
    <name type="scientific">Astatotilapia calliptera</name>
    <name type="common">Eastern happy</name>
    <name type="synonym">Chromis callipterus</name>
    <dbReference type="NCBI Taxonomy" id="8154"/>
    <lineage>
        <taxon>Eukaryota</taxon>
        <taxon>Metazoa</taxon>
        <taxon>Chordata</taxon>
        <taxon>Craniata</taxon>
        <taxon>Vertebrata</taxon>
        <taxon>Euteleostomi</taxon>
        <taxon>Actinopterygii</taxon>
        <taxon>Neopterygii</taxon>
        <taxon>Teleostei</taxon>
        <taxon>Neoteleostei</taxon>
        <taxon>Acanthomorphata</taxon>
        <taxon>Ovalentaria</taxon>
        <taxon>Cichlomorphae</taxon>
        <taxon>Cichliformes</taxon>
        <taxon>Cichlidae</taxon>
        <taxon>African cichlids</taxon>
        <taxon>Pseudocrenilabrinae</taxon>
        <taxon>Haplochromini</taxon>
        <taxon>Astatotilapia</taxon>
    </lineage>
</organism>
<protein>
    <recommendedName>
        <fullName evidence="5">C1q domain-containing protein</fullName>
    </recommendedName>
</protein>
<accession>A0AAX7VNX0</accession>
<reference evidence="6" key="2">
    <citation type="submission" date="2025-08" db="UniProtKB">
        <authorList>
            <consortium name="Ensembl"/>
        </authorList>
    </citation>
    <scope>IDENTIFICATION</scope>
</reference>
<keyword evidence="7" id="KW-1185">Reference proteome</keyword>
<dbReference type="SMART" id="SM00110">
    <property type="entry name" value="C1Q"/>
    <property type="match status" value="1"/>
</dbReference>
<comment type="subcellular location">
    <subcellularLocation>
        <location evidence="1">Secreted</location>
    </subcellularLocation>
</comment>
<dbReference type="AlphaFoldDB" id="A0AAX7VNX0"/>
<evidence type="ECO:0000259" key="5">
    <source>
        <dbReference type="PROSITE" id="PS50871"/>
    </source>
</evidence>
<keyword evidence="2" id="KW-0964">Secreted</keyword>
<dbReference type="Gene3D" id="2.60.120.40">
    <property type="match status" value="1"/>
</dbReference>
<evidence type="ECO:0000313" key="6">
    <source>
        <dbReference type="Ensembl" id="ENSACLP00000082807.1"/>
    </source>
</evidence>
<keyword evidence="3 4" id="KW-0732">Signal</keyword>
<proteinExistence type="predicted"/>
<evidence type="ECO:0000256" key="3">
    <source>
        <dbReference type="ARBA" id="ARBA00022729"/>
    </source>
</evidence>
<dbReference type="Ensembl" id="ENSACLT00000071897.1">
    <property type="protein sequence ID" value="ENSACLP00000082807.1"/>
    <property type="gene ID" value="ENSACLG00000000093.2"/>
</dbReference>
<feature type="chain" id="PRO_5044224736" description="C1q domain-containing protein" evidence="4">
    <location>
        <begin position="19"/>
        <end position="199"/>
    </location>
</feature>
<reference evidence="6" key="3">
    <citation type="submission" date="2025-09" db="UniProtKB">
        <authorList>
            <consortium name="Ensembl"/>
        </authorList>
    </citation>
    <scope>IDENTIFICATION</scope>
</reference>
<dbReference type="Pfam" id="PF00386">
    <property type="entry name" value="C1q"/>
    <property type="match status" value="1"/>
</dbReference>
<dbReference type="Proteomes" id="UP000265100">
    <property type="component" value="Chromosome 3"/>
</dbReference>
<dbReference type="InterPro" id="IPR050822">
    <property type="entry name" value="Cerebellin_Synaptic_Org"/>
</dbReference>
<dbReference type="PANTHER" id="PTHR22923:SF102">
    <property type="entry name" value="CEREBELLIN 13-RELATED"/>
    <property type="match status" value="1"/>
</dbReference>
<dbReference type="PANTHER" id="PTHR22923">
    <property type="entry name" value="CEREBELLIN-RELATED"/>
    <property type="match status" value="1"/>
</dbReference>
<dbReference type="InterPro" id="IPR001073">
    <property type="entry name" value="C1q_dom"/>
</dbReference>
<dbReference type="PROSITE" id="PS50871">
    <property type="entry name" value="C1Q"/>
    <property type="match status" value="1"/>
</dbReference>
<reference evidence="6" key="1">
    <citation type="submission" date="2018-05" db="EMBL/GenBank/DDBJ databases">
        <authorList>
            <person name="Datahose"/>
        </authorList>
    </citation>
    <scope>NUCLEOTIDE SEQUENCE</scope>
</reference>